<keyword evidence="1" id="KW-0812">Transmembrane</keyword>
<feature type="transmembrane region" description="Helical" evidence="1">
    <location>
        <begin position="42"/>
        <end position="65"/>
    </location>
</feature>
<keyword evidence="1" id="KW-1133">Transmembrane helix</keyword>
<protein>
    <recommendedName>
        <fullName evidence="4">Integral membrane protein</fullName>
    </recommendedName>
</protein>
<dbReference type="STRING" id="1073574.GOARA_056_00340"/>
<keyword evidence="1" id="KW-0472">Membrane</keyword>
<proteinExistence type="predicted"/>
<dbReference type="AlphaFoldDB" id="G7H362"/>
<feature type="transmembrane region" description="Helical" evidence="1">
    <location>
        <begin position="74"/>
        <end position="97"/>
    </location>
</feature>
<evidence type="ECO:0000313" key="3">
    <source>
        <dbReference type="Proteomes" id="UP000035088"/>
    </source>
</evidence>
<organism evidence="2 3">
    <name type="scientific">Gordonia araii NBRC 100433</name>
    <dbReference type="NCBI Taxonomy" id="1073574"/>
    <lineage>
        <taxon>Bacteria</taxon>
        <taxon>Bacillati</taxon>
        <taxon>Actinomycetota</taxon>
        <taxon>Actinomycetes</taxon>
        <taxon>Mycobacteriales</taxon>
        <taxon>Gordoniaceae</taxon>
        <taxon>Gordonia</taxon>
    </lineage>
</organism>
<feature type="transmembrane region" description="Helical" evidence="1">
    <location>
        <begin position="109"/>
        <end position="134"/>
    </location>
</feature>
<evidence type="ECO:0000256" key="1">
    <source>
        <dbReference type="SAM" id="Phobius"/>
    </source>
</evidence>
<dbReference type="RefSeq" id="WP_007322362.1">
    <property type="nucleotide sequence ID" value="NZ_BAEE01000056.1"/>
</dbReference>
<dbReference type="Proteomes" id="UP000035088">
    <property type="component" value="Unassembled WGS sequence"/>
</dbReference>
<evidence type="ECO:0000313" key="2">
    <source>
        <dbReference type="EMBL" id="GAB10287.1"/>
    </source>
</evidence>
<reference evidence="2 3" key="1">
    <citation type="submission" date="2011-11" db="EMBL/GenBank/DDBJ databases">
        <title>Whole genome shotgun sequence of Gordonia araii NBRC 100433.</title>
        <authorList>
            <person name="Yoshida Y."/>
            <person name="Hosoyama A."/>
            <person name="Tsuchikane K."/>
            <person name="Katsumata H."/>
            <person name="Yamazaki S."/>
            <person name="Fujita N."/>
        </authorList>
    </citation>
    <scope>NUCLEOTIDE SEQUENCE [LARGE SCALE GENOMIC DNA]</scope>
    <source>
        <strain evidence="2 3">NBRC 100433</strain>
    </source>
</reference>
<accession>G7H362</accession>
<name>G7H362_9ACTN</name>
<comment type="caution">
    <text evidence="2">The sequence shown here is derived from an EMBL/GenBank/DDBJ whole genome shotgun (WGS) entry which is preliminary data.</text>
</comment>
<sequence length="146" mass="15016">MPASAVATTVLGGIGALAAVYVAGFDISQLRGGEPTVLPSATLTVVRIVAELTAFALLAAGVILMARRKPAGRLLVVAGCAVTIVVAVVSVAVLLIVGPEDDRPLFVAYLYWDVVMIVVTALMPAILTLVLAAAPSTKRWLIAPQN</sequence>
<dbReference type="EMBL" id="BAEE01000056">
    <property type="protein sequence ID" value="GAB10287.1"/>
    <property type="molecule type" value="Genomic_DNA"/>
</dbReference>
<gene>
    <name evidence="2" type="ORF">GOARA_056_00340</name>
</gene>
<keyword evidence="3" id="KW-1185">Reference proteome</keyword>
<evidence type="ECO:0008006" key="4">
    <source>
        <dbReference type="Google" id="ProtNLM"/>
    </source>
</evidence>